<sequence>MKNFNINLINYITPEFLFFSWKQIKYQSKIKGMFIRKKFIEPPSNFLFLKTSYLIRSGQFYYFCFPTLISPLPSILDNFLLGSLLNLKLIIIQNAFLMLIKPFFYSSNTIFYNSSECRFNLSKLSFFNMSGLTCQVNYSKNKLFIDKKESIFSFFNRDEVSVHFIVNKVRLWNTSTNYFLTSRIIRNFSEFSKKRLKNIIIYSLHDNSLWLEINKMFMSGLIDLTTDAIYQTYNQFGYNSLNLSSFLLNIYLKDLDFYIFYLSRFFSFKKLIFNKKNYNSPNSSPNYNFLLKLYYPIKVSQLLRINLFIKKIRVLKFVQFKNYYLMTNVSTFLFEKNISYLRYFSHIILGVIGSKNFFNFFFKKILTFVRSSIRFDLEKTSFFSNLDDSIIFLGFNIKLVSLSQKNTNSIFDFRTAKSYFSRILHRLEVSNRVVSKYINTRLNFELTFQLNKIFNLKKLNSYCNQDKDKNFWLYLFQLEAIRSSKYDLLFLTSDRVKTFPEEFFLSLKFKRNLNYQRYLFSLHILKMHQLLKEIVKTSVVSKNSLYSSFDISFDIFLNEYRKKLFFFYNKFFFQYSYKMYYKENIPKDSLYNIRLYSKDNLLQNTKNVQIFKYSSTFEIFFPLNFSIEILRKFGLFHSFKFRAIGKSAFLKLDDMSIIKTFGSISYLFLNWYRCCFNFSFVKKFINILRESCFLTLCRKHNKNKTWVYEVYTYDLNIFDNLFSNKSFFPSRSVLSQMKRKFFMIRFIVFFDERFFLNS</sequence>
<dbReference type="PANTHER" id="PTHR33642">
    <property type="entry name" value="COX1/OXI3 INTRON 1 PROTEIN-RELATED"/>
    <property type="match status" value="1"/>
</dbReference>
<geneLocation type="chloroplast" evidence="1"/>
<keyword evidence="1" id="KW-0934">Plastid</keyword>
<dbReference type="EMBL" id="AJ222584">
    <property type="protein sequence ID" value="CAA10856.2"/>
    <property type="molecule type" value="Genomic_DNA"/>
</dbReference>
<reference evidence="1" key="1">
    <citation type="submission" date="1997-10" db="EMBL/GenBank/DDBJ databases">
        <title>Intron encoded mat 2 gene is conserved in the chloroplast genome of five Euglena species.</title>
        <authorList>
            <person name="Zhang L."/>
            <person name="Hallick R.B."/>
        </authorList>
    </citation>
    <scope>NUCLEOTIDE SEQUENCE</scope>
</reference>
<dbReference type="PANTHER" id="PTHR33642:SF3">
    <property type="entry name" value="NUCLEAR INTRON MATURASE 4, MITOCHONDRIAL"/>
    <property type="match status" value="1"/>
</dbReference>
<dbReference type="GO" id="GO:0003964">
    <property type="term" value="F:RNA-directed DNA polymerase activity"/>
    <property type="evidence" value="ECO:0007669"/>
    <property type="project" value="TreeGrafter"/>
</dbReference>
<dbReference type="GO" id="GO:0090615">
    <property type="term" value="P:mitochondrial mRNA processing"/>
    <property type="evidence" value="ECO:0007669"/>
    <property type="project" value="TreeGrafter"/>
</dbReference>
<accession>O98719</accession>
<protein>
    <submittedName>
        <fullName evidence="1">Maturase-like protein</fullName>
    </submittedName>
</protein>
<dbReference type="GO" id="GO:0005739">
    <property type="term" value="C:mitochondrion"/>
    <property type="evidence" value="ECO:0007669"/>
    <property type="project" value="TreeGrafter"/>
</dbReference>
<gene>
    <name evidence="1" type="primary">mat2</name>
</gene>
<dbReference type="GO" id="GO:0006315">
    <property type="term" value="P:homing of group II introns"/>
    <property type="evidence" value="ECO:0007669"/>
    <property type="project" value="TreeGrafter"/>
</dbReference>
<dbReference type="AlphaFoldDB" id="O98719"/>
<proteinExistence type="predicted"/>
<evidence type="ECO:0000313" key="1">
    <source>
        <dbReference type="EMBL" id="CAA10856.2"/>
    </source>
</evidence>
<keyword evidence="1" id="KW-0150">Chloroplast</keyword>
<name>O98719_EUGVI</name>
<organism evidence="1">
    <name type="scientific">Euglena viridis</name>
    <name type="common">Cercaria viridis</name>
    <dbReference type="NCBI Taxonomy" id="3040"/>
    <lineage>
        <taxon>Eukaryota</taxon>
        <taxon>Discoba</taxon>
        <taxon>Euglenozoa</taxon>
        <taxon>Euglenida</taxon>
        <taxon>Spirocuta</taxon>
        <taxon>Euglenophyceae</taxon>
        <taxon>Euglenales</taxon>
        <taxon>Euglenaceae</taxon>
        <taxon>Euglena</taxon>
    </lineage>
</organism>